<dbReference type="Proteomes" id="UP001214170">
    <property type="component" value="Chromosome"/>
</dbReference>
<accession>A0ABY8GUJ1</accession>
<dbReference type="PROSITE" id="PS50045">
    <property type="entry name" value="SIGMA54_INTERACT_4"/>
    <property type="match status" value="1"/>
</dbReference>
<evidence type="ECO:0000259" key="7">
    <source>
        <dbReference type="PROSITE" id="PS50045"/>
    </source>
</evidence>
<dbReference type="SMART" id="SM00382">
    <property type="entry name" value="AAA"/>
    <property type="match status" value="1"/>
</dbReference>
<dbReference type="Pfam" id="PF02954">
    <property type="entry name" value="HTH_8"/>
    <property type="match status" value="1"/>
</dbReference>
<dbReference type="RefSeq" id="WP_268078890.1">
    <property type="nucleotide sequence ID" value="NZ_CP106885.1"/>
</dbReference>
<dbReference type="Gene3D" id="3.40.50.2300">
    <property type="match status" value="1"/>
</dbReference>
<feature type="domain" description="Response regulatory" evidence="8">
    <location>
        <begin position="24"/>
        <end position="138"/>
    </location>
</feature>
<keyword evidence="2" id="KW-0067">ATP-binding</keyword>
<dbReference type="PANTHER" id="PTHR32071:SF57">
    <property type="entry name" value="C4-DICARBOXYLATE TRANSPORT TRANSCRIPTIONAL REGULATORY PROTEIN DCTD"/>
    <property type="match status" value="1"/>
</dbReference>
<dbReference type="Gene3D" id="1.10.8.60">
    <property type="match status" value="1"/>
</dbReference>
<dbReference type="InterPro" id="IPR001789">
    <property type="entry name" value="Sig_transdc_resp-reg_receiver"/>
</dbReference>
<dbReference type="EMBL" id="CP121261">
    <property type="protein sequence ID" value="WFP08300.1"/>
    <property type="molecule type" value="Genomic_DNA"/>
</dbReference>
<dbReference type="InterPro" id="IPR025944">
    <property type="entry name" value="Sigma_54_int_dom_CS"/>
</dbReference>
<gene>
    <name evidence="9" type="ORF">P8T11_00030</name>
</gene>
<dbReference type="SUPFAM" id="SSF52540">
    <property type="entry name" value="P-loop containing nucleoside triphosphate hydrolases"/>
    <property type="match status" value="1"/>
</dbReference>
<dbReference type="SUPFAM" id="SSF52172">
    <property type="entry name" value="CheY-like"/>
    <property type="match status" value="1"/>
</dbReference>
<dbReference type="Gene3D" id="3.40.50.300">
    <property type="entry name" value="P-loop containing nucleotide triphosphate hydrolases"/>
    <property type="match status" value="1"/>
</dbReference>
<keyword evidence="1" id="KW-0547">Nucleotide-binding</keyword>
<evidence type="ECO:0000259" key="8">
    <source>
        <dbReference type="PROSITE" id="PS50110"/>
    </source>
</evidence>
<evidence type="ECO:0000313" key="9">
    <source>
        <dbReference type="EMBL" id="WFP08300.1"/>
    </source>
</evidence>
<keyword evidence="6" id="KW-0597">Phosphoprotein</keyword>
<reference evidence="9 10" key="1">
    <citation type="submission" date="2023-03" db="EMBL/GenBank/DDBJ databases">
        <title>Achromobacter spanius LIG8.</title>
        <authorList>
            <person name="Shrestha S."/>
        </authorList>
    </citation>
    <scope>NUCLEOTIDE SEQUENCE [LARGE SCALE GENOMIC DNA]</scope>
    <source>
        <strain evidence="9 10">LIG8</strain>
    </source>
</reference>
<evidence type="ECO:0000256" key="4">
    <source>
        <dbReference type="ARBA" id="ARBA00023125"/>
    </source>
</evidence>
<evidence type="ECO:0000256" key="6">
    <source>
        <dbReference type="PROSITE-ProRule" id="PRU00169"/>
    </source>
</evidence>
<dbReference type="PROSITE" id="PS00675">
    <property type="entry name" value="SIGMA54_INTERACT_1"/>
    <property type="match status" value="1"/>
</dbReference>
<dbReference type="InterPro" id="IPR003593">
    <property type="entry name" value="AAA+_ATPase"/>
</dbReference>
<dbReference type="PROSITE" id="PS00688">
    <property type="entry name" value="SIGMA54_INTERACT_3"/>
    <property type="match status" value="1"/>
</dbReference>
<dbReference type="PROSITE" id="PS50110">
    <property type="entry name" value="RESPONSE_REGULATORY"/>
    <property type="match status" value="1"/>
</dbReference>
<dbReference type="InterPro" id="IPR025662">
    <property type="entry name" value="Sigma_54_int_dom_ATP-bd_1"/>
</dbReference>
<dbReference type="InterPro" id="IPR058031">
    <property type="entry name" value="AAA_lid_NorR"/>
</dbReference>
<feature type="modified residue" description="4-aspartylphosphate" evidence="6">
    <location>
        <position position="73"/>
    </location>
</feature>
<dbReference type="PANTHER" id="PTHR32071">
    <property type="entry name" value="TRANSCRIPTIONAL REGULATORY PROTEIN"/>
    <property type="match status" value="1"/>
</dbReference>
<dbReference type="Pfam" id="PF25601">
    <property type="entry name" value="AAA_lid_14"/>
    <property type="match status" value="1"/>
</dbReference>
<dbReference type="SMART" id="SM00448">
    <property type="entry name" value="REC"/>
    <property type="match status" value="1"/>
</dbReference>
<dbReference type="Pfam" id="PF00158">
    <property type="entry name" value="Sigma54_activat"/>
    <property type="match status" value="1"/>
</dbReference>
<keyword evidence="5" id="KW-0804">Transcription</keyword>
<dbReference type="SUPFAM" id="SSF46689">
    <property type="entry name" value="Homeodomain-like"/>
    <property type="match status" value="1"/>
</dbReference>
<name>A0ABY8GUJ1_9BURK</name>
<dbReference type="InterPro" id="IPR002078">
    <property type="entry name" value="Sigma_54_int"/>
</dbReference>
<keyword evidence="10" id="KW-1185">Reference proteome</keyword>
<dbReference type="PROSITE" id="PS00676">
    <property type="entry name" value="SIGMA54_INTERACT_2"/>
    <property type="match status" value="1"/>
</dbReference>
<keyword evidence="3" id="KW-0805">Transcription regulation</keyword>
<evidence type="ECO:0000256" key="3">
    <source>
        <dbReference type="ARBA" id="ARBA00023015"/>
    </source>
</evidence>
<dbReference type="Gene3D" id="1.10.10.60">
    <property type="entry name" value="Homeodomain-like"/>
    <property type="match status" value="1"/>
</dbReference>
<feature type="domain" description="Sigma-54 factor interaction" evidence="7">
    <location>
        <begin position="164"/>
        <end position="393"/>
    </location>
</feature>
<organism evidence="9 10">
    <name type="scientific">Achromobacter spanius</name>
    <dbReference type="NCBI Taxonomy" id="217203"/>
    <lineage>
        <taxon>Bacteria</taxon>
        <taxon>Pseudomonadati</taxon>
        <taxon>Pseudomonadota</taxon>
        <taxon>Betaproteobacteria</taxon>
        <taxon>Burkholderiales</taxon>
        <taxon>Alcaligenaceae</taxon>
        <taxon>Achromobacter</taxon>
    </lineage>
</organism>
<dbReference type="InterPro" id="IPR025943">
    <property type="entry name" value="Sigma_54_int_dom_ATP-bd_2"/>
</dbReference>
<dbReference type="CDD" id="cd17549">
    <property type="entry name" value="REC_DctD-like"/>
    <property type="match status" value="1"/>
</dbReference>
<proteinExistence type="predicted"/>
<evidence type="ECO:0000256" key="5">
    <source>
        <dbReference type="ARBA" id="ARBA00023163"/>
    </source>
</evidence>
<dbReference type="InterPro" id="IPR009057">
    <property type="entry name" value="Homeodomain-like_sf"/>
</dbReference>
<dbReference type="InterPro" id="IPR011006">
    <property type="entry name" value="CheY-like_superfamily"/>
</dbReference>
<dbReference type="CDD" id="cd00009">
    <property type="entry name" value="AAA"/>
    <property type="match status" value="1"/>
</dbReference>
<dbReference type="Pfam" id="PF00072">
    <property type="entry name" value="Response_reg"/>
    <property type="match status" value="1"/>
</dbReference>
<evidence type="ECO:0000256" key="1">
    <source>
        <dbReference type="ARBA" id="ARBA00022741"/>
    </source>
</evidence>
<evidence type="ECO:0000313" key="10">
    <source>
        <dbReference type="Proteomes" id="UP001214170"/>
    </source>
</evidence>
<keyword evidence="4" id="KW-0238">DNA-binding</keyword>
<sequence>MIQNPDTFPYADPALPGRVPAAPHVVFIDDDEDLRRANVQTLKLHGMTVDAYGTARSALPILHRDFDGVVVTDIRMPDIDGLQLFNRLRGIDPELPVILITGHGDIATAVQCMREGAYDFLAKPYAPDRLTTAILHAAEKRRLVLENRRLREAAFAVQADEVPFIGATPAMQRIKETLRHIADADVDVLVEGETGTGKEVVATALHRLSRRRHRELVAINCGALPETVIESELFGHEAGAFTGAQKKRVGRIEHASGGTLFLDEIESMPLAVQVKLLRVLESRQITPLGSNEVRNLDLRVVAATKEDLGSPAIRTKFREDLFYRLNVVTIRIPPLRERRDDIPLLFAHYLGHASRRFHRDIPEMPAAIKQHVMTHDWPGNVRELAHFAERVVLGVLNMPESGIAQQPHPVLSLPERMESLEAQLICDALSANQGDVKATLETLGIPRKTFYDKLQRHGIDRQKYLASS</sequence>
<dbReference type="InterPro" id="IPR002197">
    <property type="entry name" value="HTH_Fis"/>
</dbReference>
<protein>
    <submittedName>
        <fullName evidence="9">Sigma-54 dependent transcriptional regulator</fullName>
    </submittedName>
</protein>
<dbReference type="InterPro" id="IPR027417">
    <property type="entry name" value="P-loop_NTPase"/>
</dbReference>
<evidence type="ECO:0000256" key="2">
    <source>
        <dbReference type="ARBA" id="ARBA00022840"/>
    </source>
</evidence>